<dbReference type="Proteomes" id="UP001370490">
    <property type="component" value="Unassembled WGS sequence"/>
</dbReference>
<dbReference type="EMBL" id="JBAMMX010000005">
    <property type="protein sequence ID" value="KAK6940765.1"/>
    <property type="molecule type" value="Genomic_DNA"/>
</dbReference>
<evidence type="ECO:0000256" key="1">
    <source>
        <dbReference type="ARBA" id="ARBA00006801"/>
    </source>
</evidence>
<protein>
    <submittedName>
        <fullName evidence="3">Cupin-like domain 8</fullName>
    </submittedName>
</protein>
<dbReference type="PANTHER" id="PTHR12461">
    <property type="entry name" value="HYPOXIA-INDUCIBLE FACTOR 1 ALPHA INHIBITOR-RELATED"/>
    <property type="match status" value="1"/>
</dbReference>
<dbReference type="InterPro" id="IPR041667">
    <property type="entry name" value="Cupin_8"/>
</dbReference>
<dbReference type="AlphaFoldDB" id="A0AAN8VVD9"/>
<dbReference type="SUPFAM" id="SSF51197">
    <property type="entry name" value="Clavaminate synthase-like"/>
    <property type="match status" value="1"/>
</dbReference>
<comment type="caution">
    <text evidence="3">The sequence shown here is derived from an EMBL/GenBank/DDBJ whole genome shotgun (WGS) entry which is preliminary data.</text>
</comment>
<dbReference type="SMART" id="SM00558">
    <property type="entry name" value="JmjC"/>
    <property type="match status" value="1"/>
</dbReference>
<dbReference type="InterPro" id="IPR003347">
    <property type="entry name" value="JmjC_dom"/>
</dbReference>
<keyword evidence="4" id="KW-1185">Reference proteome</keyword>
<dbReference type="Gene3D" id="2.60.120.650">
    <property type="entry name" value="Cupin"/>
    <property type="match status" value="1"/>
</dbReference>
<comment type="similarity">
    <text evidence="1">Belongs to the JARID1 histone demethylase family.</text>
</comment>
<name>A0AAN8VVD9_9MAGN</name>
<reference evidence="3 4" key="1">
    <citation type="submission" date="2023-12" db="EMBL/GenBank/DDBJ databases">
        <title>A high-quality genome assembly for Dillenia turbinata (Dilleniales).</title>
        <authorList>
            <person name="Chanderbali A."/>
        </authorList>
    </citation>
    <scope>NUCLEOTIDE SEQUENCE [LARGE SCALE GENOMIC DNA]</scope>
    <source>
        <strain evidence="3">LSX21</strain>
        <tissue evidence="3">Leaf</tissue>
    </source>
</reference>
<accession>A0AAN8VVD9</accession>
<sequence length="545" mass="62178">MEENLRVDRFEQLPSALEFGSEIEPRNVPAVFEGCIIDWKAFTKWNPRSGGLNHLQEEVGSSVVEVMRSRSAPVFYGDIRSHERIPLPFSAFVELCKRRLQGLVDTVGGCLESYDHGSPTSEIEQCFSGEVSPQIYLAQVPIMNAENEGSIQLVRLREDIQVPQILEPKALASINLWMNNAQSRSSTHYDPYHNLLCVVAGCKEVVLWPPSASPLLYPKPIYGEASNHSSVALKVPDFSIHPRASRLGEISQKVVLHAGDALFIPEGWFHQVNSDDLTIAVNFWWRSDVISNMPEHMDAYYLRRILRRTKYCIKVLQYLFVDVVYMAEDKSYDLELKFVNKDFENTEQNQMTMLNQLKPQALQGLYELISVVHERINRSDQNKSVQTTSTNHPISKEDCKNAAVADLYHLQDDPVARIIWGFEPLILCDVLLAMVHKFPRTLEALIIHSLSPVGAEVLTRRFDEMDKQLTEDDRNEFYQLFYGVFDDQFAAMDAILNGKESFASQGWLNLCRVASLEVRQTDRALRNVLDQYLGINLDWCKSMVG</sequence>
<dbReference type="PROSITE" id="PS51184">
    <property type="entry name" value="JMJC"/>
    <property type="match status" value="1"/>
</dbReference>
<dbReference type="PANTHER" id="PTHR12461:SF102">
    <property type="entry name" value="LYSINE-SPECIFIC DEMETHYLASE JMJ31"/>
    <property type="match status" value="1"/>
</dbReference>
<evidence type="ECO:0000313" key="3">
    <source>
        <dbReference type="EMBL" id="KAK6940765.1"/>
    </source>
</evidence>
<evidence type="ECO:0000259" key="2">
    <source>
        <dbReference type="PROSITE" id="PS51184"/>
    </source>
</evidence>
<dbReference type="Pfam" id="PF13621">
    <property type="entry name" value="Cupin_8"/>
    <property type="match status" value="1"/>
</dbReference>
<feature type="domain" description="JmjC" evidence="2">
    <location>
        <begin position="151"/>
        <end position="300"/>
    </location>
</feature>
<gene>
    <name evidence="3" type="ORF">RJ641_030296</name>
</gene>
<organism evidence="3 4">
    <name type="scientific">Dillenia turbinata</name>
    <dbReference type="NCBI Taxonomy" id="194707"/>
    <lineage>
        <taxon>Eukaryota</taxon>
        <taxon>Viridiplantae</taxon>
        <taxon>Streptophyta</taxon>
        <taxon>Embryophyta</taxon>
        <taxon>Tracheophyta</taxon>
        <taxon>Spermatophyta</taxon>
        <taxon>Magnoliopsida</taxon>
        <taxon>eudicotyledons</taxon>
        <taxon>Gunneridae</taxon>
        <taxon>Pentapetalae</taxon>
        <taxon>Dilleniales</taxon>
        <taxon>Dilleniaceae</taxon>
        <taxon>Dillenia</taxon>
    </lineage>
</organism>
<evidence type="ECO:0000313" key="4">
    <source>
        <dbReference type="Proteomes" id="UP001370490"/>
    </source>
</evidence>
<proteinExistence type="inferred from homology"/>